<dbReference type="PANTHER" id="PTHR11375:SF0">
    <property type="entry name" value="ACIDIC LEUCINE-RICH NUCLEAR PHOSPHOPROTEIN 32 FAMILY MEMBER A"/>
    <property type="match status" value="1"/>
</dbReference>
<reference evidence="5 6" key="1">
    <citation type="journal article" date="2004" name="Nature">
        <title>Genome sequence of the ultrasmall unicellular red alga Cyanidioschyzon merolae 10D.</title>
        <authorList>
            <person name="Matsuzaki M."/>
            <person name="Misumi O."/>
            <person name="Shin-i T."/>
            <person name="Maruyama S."/>
            <person name="Takahara M."/>
            <person name="Miyagishima S."/>
            <person name="Mori T."/>
            <person name="Nishida K."/>
            <person name="Yagisawa F."/>
            <person name="Nishida K."/>
            <person name="Yoshida Y."/>
            <person name="Nishimura Y."/>
            <person name="Nakao S."/>
            <person name="Kobayashi T."/>
            <person name="Momoyama Y."/>
            <person name="Higashiyama T."/>
            <person name="Minoda A."/>
            <person name="Sano M."/>
            <person name="Nomoto H."/>
            <person name="Oishi K."/>
            <person name="Hayashi H."/>
            <person name="Ohta F."/>
            <person name="Nishizaka S."/>
            <person name="Haga S."/>
            <person name="Miura S."/>
            <person name="Morishita T."/>
            <person name="Kabeya Y."/>
            <person name="Terasawa K."/>
            <person name="Suzuki Y."/>
            <person name="Ishii Y."/>
            <person name="Asakawa S."/>
            <person name="Takano H."/>
            <person name="Ohta N."/>
            <person name="Kuroiwa H."/>
            <person name="Tanaka K."/>
            <person name="Shimizu N."/>
            <person name="Sugano S."/>
            <person name="Sato N."/>
            <person name="Nozaki H."/>
            <person name="Ogasawara N."/>
            <person name="Kohara Y."/>
            <person name="Kuroiwa T."/>
        </authorList>
    </citation>
    <scope>NUCLEOTIDE SEQUENCE [LARGE SCALE GENOMIC DNA]</scope>
    <source>
        <strain evidence="5 6">10D</strain>
    </source>
</reference>
<evidence type="ECO:0000313" key="6">
    <source>
        <dbReference type="Proteomes" id="UP000007014"/>
    </source>
</evidence>
<dbReference type="GeneID" id="16995658"/>
<dbReference type="PANTHER" id="PTHR11375">
    <property type="entry name" value="ACIDIC LEUCINE-RICH NUCLEAR PHOSPHOPROTEIN 32"/>
    <property type="match status" value="1"/>
</dbReference>
<dbReference type="GO" id="GO:0005634">
    <property type="term" value="C:nucleus"/>
    <property type="evidence" value="ECO:0007669"/>
    <property type="project" value="TreeGrafter"/>
</dbReference>
<dbReference type="InterPro" id="IPR032675">
    <property type="entry name" value="LRR_dom_sf"/>
</dbReference>
<keyword evidence="6" id="KW-1185">Reference proteome</keyword>
<gene>
    <name evidence="5" type="ORF">CYME_CMO169C</name>
</gene>
<dbReference type="SUPFAM" id="SSF52058">
    <property type="entry name" value="L domain-like"/>
    <property type="match status" value="1"/>
</dbReference>
<dbReference type="InterPro" id="IPR001611">
    <property type="entry name" value="Leu-rich_rpt"/>
</dbReference>
<comment type="similarity">
    <text evidence="3">Belongs to the ANP32 family.</text>
</comment>
<dbReference type="AlphaFoldDB" id="M1VF03"/>
<accession>M1VF03</accession>
<keyword evidence="1" id="KW-0433">Leucine-rich repeat</keyword>
<feature type="compositionally biased region" description="Acidic residues" evidence="4">
    <location>
        <begin position="199"/>
        <end position="241"/>
    </location>
</feature>
<proteinExistence type="inferred from homology"/>
<dbReference type="Proteomes" id="UP000007014">
    <property type="component" value="Chromosome 15"/>
</dbReference>
<dbReference type="eggNOG" id="KOG2739">
    <property type="taxonomic scope" value="Eukaryota"/>
</dbReference>
<reference evidence="5 6" key="2">
    <citation type="journal article" date="2007" name="BMC Biol.">
        <title>A 100%-complete sequence reveals unusually simple genomic features in the hot-spring red alga Cyanidioschyzon merolae.</title>
        <authorList>
            <person name="Nozaki H."/>
            <person name="Takano H."/>
            <person name="Misumi O."/>
            <person name="Terasawa K."/>
            <person name="Matsuzaki M."/>
            <person name="Maruyama S."/>
            <person name="Nishida K."/>
            <person name="Yagisawa F."/>
            <person name="Yoshida Y."/>
            <person name="Fujiwara T."/>
            <person name="Takio S."/>
            <person name="Tamura K."/>
            <person name="Chung S.J."/>
            <person name="Nakamura S."/>
            <person name="Kuroiwa H."/>
            <person name="Tanaka K."/>
            <person name="Sato N."/>
            <person name="Kuroiwa T."/>
        </authorList>
    </citation>
    <scope>NUCLEOTIDE SEQUENCE [LARGE SCALE GENOMIC DNA]</scope>
    <source>
        <strain evidence="5 6">10D</strain>
    </source>
</reference>
<evidence type="ECO:0000256" key="2">
    <source>
        <dbReference type="ARBA" id="ARBA00022737"/>
    </source>
</evidence>
<dbReference type="STRING" id="280699.M1VF03"/>
<keyword evidence="2" id="KW-0677">Repeat</keyword>
<dbReference type="Gene3D" id="3.80.10.10">
    <property type="entry name" value="Ribonuclease Inhibitor"/>
    <property type="match status" value="1"/>
</dbReference>
<dbReference type="KEGG" id="cme:CYME_CMO169C"/>
<dbReference type="OrthoDB" id="2160613at2759"/>
<dbReference type="Pfam" id="PF14580">
    <property type="entry name" value="LRR_9"/>
    <property type="match status" value="1"/>
</dbReference>
<evidence type="ECO:0000313" key="5">
    <source>
        <dbReference type="EMBL" id="BAM81532.1"/>
    </source>
</evidence>
<feature type="region of interest" description="Disordered" evidence="4">
    <location>
        <begin position="145"/>
        <end position="336"/>
    </location>
</feature>
<dbReference type="EMBL" id="AP006497">
    <property type="protein sequence ID" value="BAM81532.1"/>
    <property type="molecule type" value="Genomic_DNA"/>
</dbReference>
<dbReference type="RefSeq" id="XP_005537568.1">
    <property type="nucleotide sequence ID" value="XM_005537511.1"/>
</dbReference>
<dbReference type="GO" id="GO:0042393">
    <property type="term" value="F:histone binding"/>
    <property type="evidence" value="ECO:0007669"/>
    <property type="project" value="TreeGrafter"/>
</dbReference>
<name>M1VF03_CYAM1</name>
<dbReference type="FunFam" id="3.80.10.10:FF:000131">
    <property type="entry name" value="acidic leucine-rich nuclear phosphoprotein 32-related protein-like"/>
    <property type="match status" value="1"/>
</dbReference>
<evidence type="ECO:0000256" key="3">
    <source>
        <dbReference type="ARBA" id="ARBA00025777"/>
    </source>
</evidence>
<dbReference type="InterPro" id="IPR045081">
    <property type="entry name" value="AN32"/>
</dbReference>
<evidence type="ECO:0000256" key="4">
    <source>
        <dbReference type="SAM" id="MobiDB-lite"/>
    </source>
</evidence>
<feature type="compositionally biased region" description="Acidic residues" evidence="4">
    <location>
        <begin position="149"/>
        <end position="182"/>
    </location>
</feature>
<protein>
    <submittedName>
        <fullName evidence="5">Similar to proliferation related acidic leucine rich protein PAL31</fullName>
    </submittedName>
</protein>
<dbReference type="HOGENOM" id="CLU_827314_0_0_1"/>
<evidence type="ECO:0000256" key="1">
    <source>
        <dbReference type="ARBA" id="ARBA00022614"/>
    </source>
</evidence>
<dbReference type="OMA" id="VTNENAY"/>
<sequence>MEAAIKKAIGEQLPRQVKELVLDNRCKQSHPSGLENFDSLEVLSMNGCGLTSLTPGFPMLPALRRLELSDNRLTGAGLELLPTHAPRLEVLNLSGNAIRTLDSLKPLRGCLHLRVVDCYGCPVSNLKDYRAFMFREIRGLMVLDGKDENGEDVEDDEEAEGEGAEEDENDEEYEEDEEEIQQEDAVLRQAYGKTRPADLDEEDEEDDRGDAEDGEEDEEGDYDEDEEEEDDNNGADSEDEASGPSGGHYLAGDVDDEDDEDDDGGDYVYDEEDEDDEFSEEEDDEDNEFDDDEDGGGDFDEDEEEEEADDDDDDEDAVDEDEDEDEVPVSKRHRRT</sequence>
<feature type="compositionally biased region" description="Acidic residues" evidence="4">
    <location>
        <begin position="253"/>
        <end position="327"/>
    </location>
</feature>
<organism evidence="5 6">
    <name type="scientific">Cyanidioschyzon merolae (strain NIES-3377 / 10D)</name>
    <name type="common">Unicellular red alga</name>
    <dbReference type="NCBI Taxonomy" id="280699"/>
    <lineage>
        <taxon>Eukaryota</taxon>
        <taxon>Rhodophyta</taxon>
        <taxon>Bangiophyceae</taxon>
        <taxon>Cyanidiales</taxon>
        <taxon>Cyanidiaceae</taxon>
        <taxon>Cyanidioschyzon</taxon>
    </lineage>
</organism>
<dbReference type="Gramene" id="CMO169CT">
    <property type="protein sequence ID" value="CMO169CT"/>
    <property type="gene ID" value="CMO169C"/>
</dbReference>
<dbReference type="PROSITE" id="PS51450">
    <property type="entry name" value="LRR"/>
    <property type="match status" value="1"/>
</dbReference>